<dbReference type="GO" id="GO:0008804">
    <property type="term" value="F:carbamate kinase activity"/>
    <property type="evidence" value="ECO:0007669"/>
    <property type="project" value="UniProtKB-UniRule"/>
</dbReference>
<dbReference type="PRINTS" id="PR01469">
    <property type="entry name" value="CARBMTKINASE"/>
</dbReference>
<evidence type="ECO:0000256" key="9">
    <source>
        <dbReference type="PIRNR" id="PIRNR000723"/>
    </source>
</evidence>
<reference evidence="12 14" key="2">
    <citation type="journal article" date="2016" name="Front. Microbiol.">
        <title>Industrial Acetogenic Biocatalysts: A Comparative Metabolic and Genomic Analysis.</title>
        <authorList>
            <person name="Bengelsdorf F."/>
            <person name="Poehlein A."/>
            <person name="Sonja S."/>
            <person name="Erz C."/>
            <person name="Hummel T."/>
            <person name="Hoffmeister S."/>
            <person name="Daniel R."/>
            <person name="Durre P."/>
        </authorList>
    </citation>
    <scope>NUCLEOTIDE SEQUENCE [LARGE SCALE GENOMIC DNA]</scope>
    <source>
        <strain evidence="12 14">PTA-10522</strain>
    </source>
</reference>
<dbReference type="EMBL" id="LITQ01000032">
    <property type="protein sequence ID" value="OAA90089.1"/>
    <property type="molecule type" value="Genomic_DNA"/>
</dbReference>
<evidence type="ECO:0000256" key="4">
    <source>
        <dbReference type="ARBA" id="ARBA00022503"/>
    </source>
</evidence>
<comment type="pathway">
    <text evidence="1">Metabolic intermediate metabolism; carbamoyl phosphate degradation; CO(2) and NH(3) from carbamoyl phosphate: step 1/1.</text>
</comment>
<dbReference type="FunFam" id="3.40.1160.10:FF:000007">
    <property type="entry name" value="Carbamate kinase"/>
    <property type="match status" value="1"/>
</dbReference>
<evidence type="ECO:0000259" key="10">
    <source>
        <dbReference type="Pfam" id="PF00696"/>
    </source>
</evidence>
<sequence length="312" mass="33396">MESRKIVVALGGNALGNTPEEQKRLVKSTVKPIVDLIQRGDKVIIAHGNGPQVGMINLALETASKTGAKTPKMPFPECGAMSQGYIGFHLQNALREELLSRRMNIPVATVITQVIVNKQDPAFDKPSKPIGAFYSSEEALAISKEKGYIMKEDAGRGWRRVVPSPIPIDVAEKKTIKTLVDNGEVVITVGGGGIPVIAKGNSLIGVSAVIDKDFASEKIAEILDADLLIILTSVDKTAINYGKPNQANLDMLTIKDAEKYIEQGQFAPGSMLPKVQAAIKFVKSSSRRKAIITSLERAAEAIEGKTGTVIVA</sequence>
<dbReference type="PATRIC" id="fig|1705578.3.peg.2438"/>
<dbReference type="Gene3D" id="3.40.1160.10">
    <property type="entry name" value="Acetylglutamate kinase-like"/>
    <property type="match status" value="1"/>
</dbReference>
<evidence type="ECO:0000313" key="13">
    <source>
        <dbReference type="Proteomes" id="UP000077384"/>
    </source>
</evidence>
<dbReference type="PIRSF" id="PIRSF000723">
    <property type="entry name" value="Carbamate_kin"/>
    <property type="match status" value="1"/>
</dbReference>
<dbReference type="GO" id="GO:0005829">
    <property type="term" value="C:cytosol"/>
    <property type="evidence" value="ECO:0007669"/>
    <property type="project" value="TreeGrafter"/>
</dbReference>
<dbReference type="InterPro" id="IPR001048">
    <property type="entry name" value="Asp/Glu/Uridylate_kinase"/>
</dbReference>
<dbReference type="EMBL" id="LROR01000055">
    <property type="protein sequence ID" value="OBR92731.1"/>
    <property type="molecule type" value="Genomic_DNA"/>
</dbReference>
<accession>A0A168R5Y2</accession>
<keyword evidence="5 9" id="KW-0808">Transferase</keyword>
<keyword evidence="14" id="KW-1185">Reference proteome</keyword>
<evidence type="ECO:0000313" key="12">
    <source>
        <dbReference type="EMBL" id="OBR92731.1"/>
    </source>
</evidence>
<proteinExistence type="inferred from homology"/>
<dbReference type="UniPathway" id="UPA00996">
    <property type="reaction ID" value="UER00366"/>
</dbReference>
<gene>
    <name evidence="11" type="primary">arcC1_4</name>
    <name evidence="12" type="synonym">arcC1_2</name>
    <name evidence="12" type="ORF">CLCOS_27930</name>
    <name evidence="11" type="ORF">WX73_02177</name>
</gene>
<keyword evidence="4" id="KW-0056">Arginine metabolism</keyword>
<comment type="similarity">
    <text evidence="2 9">Belongs to the carbamate kinase family.</text>
</comment>
<protein>
    <recommendedName>
        <fullName evidence="3 8">Carbamate kinase</fullName>
    </recommendedName>
</protein>
<dbReference type="PANTHER" id="PTHR30409:SF1">
    <property type="entry name" value="CARBAMATE KINASE-RELATED"/>
    <property type="match status" value="1"/>
</dbReference>
<comment type="catalytic activity">
    <reaction evidence="7">
        <text>hydrogencarbonate + NH4(+) + ATP = carbamoyl phosphate + ADP + H2O + H(+)</text>
        <dbReference type="Rhea" id="RHEA:10152"/>
        <dbReference type="ChEBI" id="CHEBI:15377"/>
        <dbReference type="ChEBI" id="CHEBI:15378"/>
        <dbReference type="ChEBI" id="CHEBI:17544"/>
        <dbReference type="ChEBI" id="CHEBI:28938"/>
        <dbReference type="ChEBI" id="CHEBI:30616"/>
        <dbReference type="ChEBI" id="CHEBI:58228"/>
        <dbReference type="ChEBI" id="CHEBI:456216"/>
        <dbReference type="EC" id="2.7.2.2"/>
    </reaction>
</comment>
<dbReference type="PANTHER" id="PTHR30409">
    <property type="entry name" value="CARBAMATE KINASE"/>
    <property type="match status" value="1"/>
</dbReference>
<feature type="domain" description="Aspartate/glutamate/uridylate kinase" evidence="10">
    <location>
        <begin position="5"/>
        <end position="293"/>
    </location>
</feature>
<dbReference type="CDD" id="cd04235">
    <property type="entry name" value="AAK_CK"/>
    <property type="match status" value="1"/>
</dbReference>
<dbReference type="InterPro" id="IPR003964">
    <property type="entry name" value="Carb_kinase"/>
</dbReference>
<keyword evidence="6 9" id="KW-0418">Kinase</keyword>
<dbReference type="AlphaFoldDB" id="A0A168R5Y2"/>
<evidence type="ECO:0000256" key="8">
    <source>
        <dbReference type="NCBIfam" id="TIGR00746"/>
    </source>
</evidence>
<dbReference type="NCBIfam" id="TIGR00746">
    <property type="entry name" value="arcC"/>
    <property type="match status" value="1"/>
</dbReference>
<evidence type="ECO:0000256" key="2">
    <source>
        <dbReference type="ARBA" id="ARBA00011066"/>
    </source>
</evidence>
<dbReference type="Pfam" id="PF00696">
    <property type="entry name" value="AA_kinase"/>
    <property type="match status" value="1"/>
</dbReference>
<evidence type="ECO:0000313" key="11">
    <source>
        <dbReference type="EMBL" id="OAA90089.1"/>
    </source>
</evidence>
<dbReference type="GO" id="GO:0019546">
    <property type="term" value="P:L-arginine deiminase pathway"/>
    <property type="evidence" value="ECO:0007669"/>
    <property type="project" value="TreeGrafter"/>
</dbReference>
<evidence type="ECO:0000256" key="7">
    <source>
        <dbReference type="ARBA" id="ARBA00048467"/>
    </source>
</evidence>
<organism evidence="11 13">
    <name type="scientific">Clostridium coskatii</name>
    <dbReference type="NCBI Taxonomy" id="1705578"/>
    <lineage>
        <taxon>Bacteria</taxon>
        <taxon>Bacillati</taxon>
        <taxon>Bacillota</taxon>
        <taxon>Clostridia</taxon>
        <taxon>Eubacteriales</taxon>
        <taxon>Clostridiaceae</taxon>
        <taxon>Clostridium</taxon>
    </lineage>
</organism>
<evidence type="ECO:0000313" key="14">
    <source>
        <dbReference type="Proteomes" id="UP000093694"/>
    </source>
</evidence>
<comment type="caution">
    <text evidence="11">The sequence shown here is derived from an EMBL/GenBank/DDBJ whole genome shotgun (WGS) entry which is preliminary data.</text>
</comment>
<dbReference type="SUPFAM" id="SSF53633">
    <property type="entry name" value="Carbamate kinase-like"/>
    <property type="match status" value="1"/>
</dbReference>
<reference evidence="11 13" key="1">
    <citation type="journal article" date="2015" name="Biotechnol. Bioeng.">
        <title>Genome sequence and phenotypic characterization of Caulobacter segnis.</title>
        <authorList>
            <person name="Patel S."/>
            <person name="Fletcher B."/>
            <person name="Scott D.C."/>
            <person name="Ely B."/>
        </authorList>
    </citation>
    <scope>NUCLEOTIDE SEQUENCE [LARGE SCALE GENOMIC DNA]</scope>
    <source>
        <strain evidence="11 13">PS02</strain>
    </source>
</reference>
<evidence type="ECO:0000256" key="1">
    <source>
        <dbReference type="ARBA" id="ARBA00005118"/>
    </source>
</evidence>
<name>A0A168R5Y2_9CLOT</name>
<dbReference type="Proteomes" id="UP000093694">
    <property type="component" value="Unassembled WGS sequence"/>
</dbReference>
<dbReference type="NCBIfam" id="NF009007">
    <property type="entry name" value="PRK12352.1"/>
    <property type="match status" value="1"/>
</dbReference>
<evidence type="ECO:0000256" key="6">
    <source>
        <dbReference type="ARBA" id="ARBA00022777"/>
    </source>
</evidence>
<evidence type="ECO:0000256" key="3">
    <source>
        <dbReference type="ARBA" id="ARBA00013070"/>
    </source>
</evidence>
<evidence type="ECO:0000256" key="5">
    <source>
        <dbReference type="ARBA" id="ARBA00022679"/>
    </source>
</evidence>
<dbReference type="Proteomes" id="UP000077384">
    <property type="component" value="Unassembled WGS sequence"/>
</dbReference>
<dbReference type="InterPro" id="IPR036393">
    <property type="entry name" value="AceGlu_kinase-like_sf"/>
</dbReference>
<dbReference type="RefSeq" id="WP_063602124.1">
    <property type="nucleotide sequence ID" value="NZ_LITQ01000032.1"/>
</dbReference>